<dbReference type="InterPro" id="IPR004089">
    <property type="entry name" value="MCPsignal_dom"/>
</dbReference>
<evidence type="ECO:0000256" key="3">
    <source>
        <dbReference type="ARBA" id="ARBA00029447"/>
    </source>
</evidence>
<protein>
    <submittedName>
        <fullName evidence="7">Methyl-accepting chemotaxis protein</fullName>
    </submittedName>
</protein>
<evidence type="ECO:0000256" key="1">
    <source>
        <dbReference type="ARBA" id="ARBA00022481"/>
    </source>
</evidence>
<keyword evidence="5" id="KW-0812">Transmembrane</keyword>
<comment type="similarity">
    <text evidence="3">Belongs to the methyl-accepting chemotaxis (MCP) protein family.</text>
</comment>
<keyword evidence="5" id="KW-0472">Membrane</keyword>
<organism evidence="7 8">
    <name type="scientific">Steroidobacter flavus</name>
    <dbReference type="NCBI Taxonomy" id="1842136"/>
    <lineage>
        <taxon>Bacteria</taxon>
        <taxon>Pseudomonadati</taxon>
        <taxon>Pseudomonadota</taxon>
        <taxon>Gammaproteobacteria</taxon>
        <taxon>Steroidobacterales</taxon>
        <taxon>Steroidobacteraceae</taxon>
        <taxon>Steroidobacter</taxon>
    </lineage>
</organism>
<dbReference type="PANTHER" id="PTHR43531:SF14">
    <property type="entry name" value="METHYL-ACCEPTING CHEMOTAXIS PROTEIN I-RELATED"/>
    <property type="match status" value="1"/>
</dbReference>
<dbReference type="Pfam" id="PF00015">
    <property type="entry name" value="MCPsignal"/>
    <property type="match status" value="1"/>
</dbReference>
<sequence length="497" mass="53108">MTAVPPRSAMHDTHVRADRLMVGVLAGLLILTFALASKYDTWHWAFLVGVPAALIPAAFAFIYPGSVLTRMSVAISLMVFAALNIHQAYGLTELHFSIFVLLAFLLCYRDWRPIVMAAGVAAVHHVSFYYFQELGYGVMCFTKPSFGIVLTHASYVIAETVVLSYLAHLLRAESLQAAELQRLVEGMDRQGTIDLREADDVAVSTAGRALTDVITRLRDTIAALTNGTQLVATAARESASDSEELADRNRTQIEALSETGNAVRQLGDIVARNAEQAREANRLVDSAVTVAAKGGDVVSRVVTTMGEISGSSRKIVDIISVIDEIAFQTNLLALNAAVEAARAGEHGRGFAVVASEVRSLAQRSATAAKEIKQLIENSVDNVNAGSTLVDEAGATMTELVAGVRGIASIMDKLQASFAHETGGLQQVDQSLQKMDAMTQSNGELVRSMAATAGNLKERGEELSAAVGVFDVGNQPVHGHATAFETEQTFEHRPSLAA</sequence>
<evidence type="ECO:0000313" key="7">
    <source>
        <dbReference type="EMBL" id="MFC4310298.1"/>
    </source>
</evidence>
<dbReference type="InterPro" id="IPR051310">
    <property type="entry name" value="MCP_chemotaxis"/>
</dbReference>
<dbReference type="RefSeq" id="WP_380597674.1">
    <property type="nucleotide sequence ID" value="NZ_JBHSDU010000003.1"/>
</dbReference>
<dbReference type="PROSITE" id="PS50111">
    <property type="entry name" value="CHEMOTAXIS_TRANSDUC_2"/>
    <property type="match status" value="1"/>
</dbReference>
<keyword evidence="5" id="KW-1133">Transmembrane helix</keyword>
<dbReference type="CDD" id="cd11386">
    <property type="entry name" value="MCP_signal"/>
    <property type="match status" value="1"/>
</dbReference>
<evidence type="ECO:0000259" key="6">
    <source>
        <dbReference type="PROSITE" id="PS50111"/>
    </source>
</evidence>
<name>A0ABV8SUL6_9GAMM</name>
<feature type="transmembrane region" description="Helical" evidence="5">
    <location>
        <begin position="89"/>
        <end position="107"/>
    </location>
</feature>
<dbReference type="SMART" id="SM00283">
    <property type="entry name" value="MA"/>
    <property type="match status" value="1"/>
</dbReference>
<proteinExistence type="inferred from homology"/>
<comment type="caution">
    <text evidence="7">The sequence shown here is derived from an EMBL/GenBank/DDBJ whole genome shotgun (WGS) entry which is preliminary data.</text>
</comment>
<dbReference type="Proteomes" id="UP001595904">
    <property type="component" value="Unassembled WGS sequence"/>
</dbReference>
<dbReference type="InterPro" id="IPR004090">
    <property type="entry name" value="Chemotax_Me-accpt_rcpt"/>
</dbReference>
<feature type="transmembrane region" description="Helical" evidence="5">
    <location>
        <begin position="42"/>
        <end position="62"/>
    </location>
</feature>
<feature type="transmembrane region" description="Helical" evidence="5">
    <location>
        <begin position="20"/>
        <end position="36"/>
    </location>
</feature>
<evidence type="ECO:0000313" key="8">
    <source>
        <dbReference type="Proteomes" id="UP001595904"/>
    </source>
</evidence>
<dbReference type="Gene3D" id="1.10.287.950">
    <property type="entry name" value="Methyl-accepting chemotaxis protein"/>
    <property type="match status" value="1"/>
</dbReference>
<dbReference type="EMBL" id="JBHSDU010000003">
    <property type="protein sequence ID" value="MFC4310298.1"/>
    <property type="molecule type" value="Genomic_DNA"/>
</dbReference>
<feature type="transmembrane region" description="Helical" evidence="5">
    <location>
        <begin position="144"/>
        <end position="166"/>
    </location>
</feature>
<keyword evidence="2 4" id="KW-0807">Transducer</keyword>
<dbReference type="PANTHER" id="PTHR43531">
    <property type="entry name" value="PROTEIN ICFG"/>
    <property type="match status" value="1"/>
</dbReference>
<accession>A0ABV8SUL6</accession>
<reference evidence="8" key="1">
    <citation type="journal article" date="2019" name="Int. J. Syst. Evol. Microbiol.">
        <title>The Global Catalogue of Microorganisms (GCM) 10K type strain sequencing project: providing services to taxonomists for standard genome sequencing and annotation.</title>
        <authorList>
            <consortium name="The Broad Institute Genomics Platform"/>
            <consortium name="The Broad Institute Genome Sequencing Center for Infectious Disease"/>
            <person name="Wu L."/>
            <person name="Ma J."/>
        </authorList>
    </citation>
    <scope>NUCLEOTIDE SEQUENCE [LARGE SCALE GENOMIC DNA]</scope>
    <source>
        <strain evidence="8">CGMCC 1.10759</strain>
    </source>
</reference>
<gene>
    <name evidence="7" type="ORF">ACFPN2_14490</name>
</gene>
<evidence type="ECO:0000256" key="5">
    <source>
        <dbReference type="SAM" id="Phobius"/>
    </source>
</evidence>
<dbReference type="PRINTS" id="PR00260">
    <property type="entry name" value="CHEMTRNSDUCR"/>
</dbReference>
<evidence type="ECO:0000256" key="4">
    <source>
        <dbReference type="PROSITE-ProRule" id="PRU00284"/>
    </source>
</evidence>
<dbReference type="SUPFAM" id="SSF58104">
    <property type="entry name" value="Methyl-accepting chemotaxis protein (MCP) signaling domain"/>
    <property type="match status" value="1"/>
</dbReference>
<keyword evidence="8" id="KW-1185">Reference proteome</keyword>
<feature type="domain" description="Methyl-accepting transducer" evidence="6">
    <location>
        <begin position="227"/>
        <end position="449"/>
    </location>
</feature>
<evidence type="ECO:0000256" key="2">
    <source>
        <dbReference type="ARBA" id="ARBA00023224"/>
    </source>
</evidence>
<keyword evidence="1" id="KW-0488">Methylation</keyword>